<reference evidence="2 3" key="1">
    <citation type="submission" date="2019-07" db="EMBL/GenBank/DDBJ databases">
        <title>The pathways for chlorine oxyanion respiration interact through the shared metabolite chlorate.</title>
        <authorList>
            <person name="Barnum T.P."/>
            <person name="Cheng Y."/>
            <person name="Hill K.A."/>
            <person name="Lucas L.N."/>
            <person name="Carlson H.K."/>
            <person name="Coates J.D."/>
        </authorList>
    </citation>
    <scope>NUCLEOTIDE SEQUENCE [LARGE SCALE GENOMIC DNA]</scope>
    <source>
        <strain evidence="2 3">SFB-3</strain>
    </source>
</reference>
<proteinExistence type="predicted"/>
<feature type="transmembrane region" description="Helical" evidence="1">
    <location>
        <begin position="59"/>
        <end position="83"/>
    </location>
</feature>
<keyword evidence="1" id="KW-0472">Membrane</keyword>
<dbReference type="InterPro" id="IPR007436">
    <property type="entry name" value="DUF485"/>
</dbReference>
<gene>
    <name evidence="2" type="ORF">FHP91_02430</name>
</gene>
<evidence type="ECO:0000313" key="3">
    <source>
        <dbReference type="Proteomes" id="UP000319502"/>
    </source>
</evidence>
<keyword evidence="3" id="KW-1185">Reference proteome</keyword>
<protein>
    <submittedName>
        <fullName evidence="2">DUF485 domain-containing protein</fullName>
    </submittedName>
</protein>
<evidence type="ECO:0000313" key="2">
    <source>
        <dbReference type="EMBL" id="TVO59117.1"/>
    </source>
</evidence>
<dbReference type="Pfam" id="PF04341">
    <property type="entry name" value="DUF485"/>
    <property type="match status" value="1"/>
</dbReference>
<dbReference type="GO" id="GO:0005886">
    <property type="term" value="C:plasma membrane"/>
    <property type="evidence" value="ECO:0007669"/>
    <property type="project" value="TreeGrafter"/>
</dbReference>
<dbReference type="AlphaFoldDB" id="A0A557R1S6"/>
<comment type="caution">
    <text evidence="2">The sequence shown here is derived from an EMBL/GenBank/DDBJ whole genome shotgun (WGS) entry which is preliminary data.</text>
</comment>
<accession>A0A557R1S6</accession>
<sequence>MSSIAYARIRNNPQFAQLVAARGRFAWFLSAIVFIVFFSFVLAVAFAPDFLAQRPFASSNVTIGILAGLFQFIVFWVLTLVYVRRANGEFDDLNKAVLDAASREDK</sequence>
<dbReference type="Proteomes" id="UP000319502">
    <property type="component" value="Unassembled WGS sequence"/>
</dbReference>
<dbReference type="OrthoDB" id="5297034at2"/>
<dbReference type="InterPro" id="IPR052959">
    <property type="entry name" value="Inner_membrane_assoc"/>
</dbReference>
<dbReference type="PANTHER" id="PTHR38598:SF1">
    <property type="entry name" value="INNER MEMBRANE PROTEIN YJCH"/>
    <property type="match status" value="1"/>
</dbReference>
<name>A0A557R1S6_9RHOO</name>
<keyword evidence="1" id="KW-1133">Transmembrane helix</keyword>
<dbReference type="PANTHER" id="PTHR38598">
    <property type="entry name" value="INNER MEMBRANE PROTEIN YJCH"/>
    <property type="match status" value="1"/>
</dbReference>
<dbReference type="EMBL" id="VMNK01000003">
    <property type="protein sequence ID" value="TVO59117.1"/>
    <property type="molecule type" value="Genomic_DNA"/>
</dbReference>
<feature type="transmembrane region" description="Helical" evidence="1">
    <location>
        <begin position="25"/>
        <end position="47"/>
    </location>
</feature>
<evidence type="ECO:0000256" key="1">
    <source>
        <dbReference type="SAM" id="Phobius"/>
    </source>
</evidence>
<organism evidence="2 3">
    <name type="scientific">Denitromonas halophila</name>
    <dbReference type="NCBI Taxonomy" id="1629404"/>
    <lineage>
        <taxon>Bacteria</taxon>
        <taxon>Pseudomonadati</taxon>
        <taxon>Pseudomonadota</taxon>
        <taxon>Betaproteobacteria</taxon>
        <taxon>Rhodocyclales</taxon>
        <taxon>Zoogloeaceae</taxon>
        <taxon>Denitromonas</taxon>
    </lineage>
</organism>
<keyword evidence="1" id="KW-0812">Transmembrane</keyword>